<keyword evidence="9 13" id="KW-1133">Transmembrane helix</keyword>
<keyword evidence="5" id="KW-0813">Transport</keyword>
<dbReference type="GO" id="GO:0006811">
    <property type="term" value="P:monoatomic ion transport"/>
    <property type="evidence" value="ECO:0007669"/>
    <property type="project" value="UniProtKB-KW"/>
</dbReference>
<feature type="transmembrane region" description="Helical" evidence="13">
    <location>
        <begin position="91"/>
        <end position="116"/>
    </location>
</feature>
<evidence type="ECO:0000256" key="2">
    <source>
        <dbReference type="ARBA" id="ARBA00004651"/>
    </source>
</evidence>
<reference evidence="14 15" key="1">
    <citation type="submission" date="2019-08" db="EMBL/GenBank/DDBJ databases">
        <title>In-depth cultivation of the pig gut microbiome towards novel bacterial diversity and tailored functional studies.</title>
        <authorList>
            <person name="Wylensek D."/>
            <person name="Hitch T.C.A."/>
            <person name="Clavel T."/>
        </authorList>
    </citation>
    <scope>NUCLEOTIDE SEQUENCE [LARGE SCALE GENOMIC DNA]</scope>
    <source>
        <strain evidence="14 15">Oil+RF-744-WCA-WT-11</strain>
    </source>
</reference>
<keyword evidence="10" id="KW-0406">Ion transport</keyword>
<comment type="function">
    <text evidence="1">Multidrug efflux pump.</text>
</comment>
<gene>
    <name evidence="14" type="ORF">FYJ35_13225</name>
</gene>
<evidence type="ECO:0000256" key="11">
    <source>
        <dbReference type="ARBA" id="ARBA00023136"/>
    </source>
</evidence>
<evidence type="ECO:0000256" key="5">
    <source>
        <dbReference type="ARBA" id="ARBA00022448"/>
    </source>
</evidence>
<evidence type="ECO:0000256" key="1">
    <source>
        <dbReference type="ARBA" id="ARBA00003408"/>
    </source>
</evidence>
<dbReference type="InterPro" id="IPR050222">
    <property type="entry name" value="MATE_MdtK"/>
</dbReference>
<dbReference type="PIRSF" id="PIRSF006603">
    <property type="entry name" value="DinF"/>
    <property type="match status" value="1"/>
</dbReference>
<evidence type="ECO:0000256" key="13">
    <source>
        <dbReference type="SAM" id="Phobius"/>
    </source>
</evidence>
<keyword evidence="11 13" id="KW-0472">Membrane</keyword>
<keyword evidence="15" id="KW-1185">Reference proteome</keyword>
<keyword evidence="8 13" id="KW-0812">Transmembrane</keyword>
<evidence type="ECO:0000256" key="6">
    <source>
        <dbReference type="ARBA" id="ARBA00022449"/>
    </source>
</evidence>
<dbReference type="GO" id="GO:0015297">
    <property type="term" value="F:antiporter activity"/>
    <property type="evidence" value="ECO:0007669"/>
    <property type="project" value="UniProtKB-KW"/>
</dbReference>
<evidence type="ECO:0000256" key="7">
    <source>
        <dbReference type="ARBA" id="ARBA00022475"/>
    </source>
</evidence>
<evidence type="ECO:0000256" key="9">
    <source>
        <dbReference type="ARBA" id="ARBA00022989"/>
    </source>
</evidence>
<sequence length="452" mass="48430">MEKRIDFTSGRIVGPLLKFAGPVLLALFLQAMYGAVDLLIVGKFASSADVSAVSTGSQIMMTITNILSSLCMGMTILLGQKIGEKRAEEGGRIVGSGLVMFLTVGIVLSFVLPLLAPQLAGIMHAPEAAYDLTVQYIRICGGGAVVIIAYNLIGGIFRGLGDSNTPLVTVLIACIFNIAGDLTLVAGFHMGTAGAAIATVAAQLISVVISYILISKKTLPFEFRRKMVRWDGRIIRRILILGTPIAVQDFLVGVSFLVILAIVNSIGLTESAGVGVAEKVCAFIMLVPSAFMQSMSAFVAQNRGAGKMDRAMKGFRSAVGISFAFGALMFYLAFFHGDLLSGIFSKDRQVILASADYLKAYAVDCLLTCFLFCFIGFYNGMGRTSFVMMQGILGAFAVRVPVSYLMSRQTPVSLFHIGLATPCSTAVQITLCFIYLWLLRRPGRATSDRSFL</sequence>
<feature type="transmembrane region" description="Helical" evidence="13">
    <location>
        <begin position="282"/>
        <end position="302"/>
    </location>
</feature>
<comment type="caution">
    <text evidence="14">The sequence shown here is derived from an EMBL/GenBank/DDBJ whole genome shotgun (WGS) entry which is preliminary data.</text>
</comment>
<dbReference type="Pfam" id="PF01554">
    <property type="entry name" value="MatE"/>
    <property type="match status" value="2"/>
</dbReference>
<feature type="transmembrane region" description="Helical" evidence="13">
    <location>
        <begin position="194"/>
        <end position="214"/>
    </location>
</feature>
<organism evidence="14 15">
    <name type="scientific">Porcincola intestinalis</name>
    <dbReference type="NCBI Taxonomy" id="2606632"/>
    <lineage>
        <taxon>Bacteria</taxon>
        <taxon>Bacillati</taxon>
        <taxon>Bacillota</taxon>
        <taxon>Clostridia</taxon>
        <taxon>Lachnospirales</taxon>
        <taxon>Lachnospiraceae</taxon>
        <taxon>Porcincola</taxon>
    </lineage>
</organism>
<comment type="similarity">
    <text evidence="3">Belongs to the multi antimicrobial extrusion (MATE) (TC 2.A.66.1) family.</text>
</comment>
<feature type="transmembrane region" description="Helical" evidence="13">
    <location>
        <begin position="234"/>
        <end position="262"/>
    </location>
</feature>
<keyword evidence="7" id="KW-1003">Cell membrane</keyword>
<feature type="transmembrane region" description="Helical" evidence="13">
    <location>
        <begin position="167"/>
        <end position="188"/>
    </location>
</feature>
<dbReference type="GO" id="GO:0005886">
    <property type="term" value="C:plasma membrane"/>
    <property type="evidence" value="ECO:0007669"/>
    <property type="project" value="UniProtKB-SubCell"/>
</dbReference>
<protein>
    <recommendedName>
        <fullName evidence="4">Probable multidrug resistance protein NorM</fullName>
    </recommendedName>
    <alternativeName>
        <fullName evidence="12">Multidrug-efflux transporter</fullName>
    </alternativeName>
</protein>
<evidence type="ECO:0000313" key="14">
    <source>
        <dbReference type="EMBL" id="MSS15974.1"/>
    </source>
</evidence>
<dbReference type="PANTHER" id="PTHR43298">
    <property type="entry name" value="MULTIDRUG RESISTANCE PROTEIN NORM-RELATED"/>
    <property type="match status" value="1"/>
</dbReference>
<evidence type="ECO:0000256" key="10">
    <source>
        <dbReference type="ARBA" id="ARBA00023065"/>
    </source>
</evidence>
<dbReference type="InterPro" id="IPR002528">
    <property type="entry name" value="MATE_fam"/>
</dbReference>
<feature type="transmembrane region" description="Helical" evidence="13">
    <location>
        <begin position="414"/>
        <end position="439"/>
    </location>
</feature>
<dbReference type="GO" id="GO:0042910">
    <property type="term" value="F:xenobiotic transmembrane transporter activity"/>
    <property type="evidence" value="ECO:0007669"/>
    <property type="project" value="InterPro"/>
</dbReference>
<keyword evidence="6" id="KW-0050">Antiport</keyword>
<name>A0A6L5XB25_9FIRM</name>
<feature type="transmembrane region" description="Helical" evidence="13">
    <location>
        <begin position="357"/>
        <end position="378"/>
    </location>
</feature>
<evidence type="ECO:0000256" key="4">
    <source>
        <dbReference type="ARBA" id="ARBA00020268"/>
    </source>
</evidence>
<evidence type="ECO:0000256" key="8">
    <source>
        <dbReference type="ARBA" id="ARBA00022692"/>
    </source>
</evidence>
<proteinExistence type="inferred from homology"/>
<accession>A0A6L5XB25</accession>
<comment type="subcellular location">
    <subcellularLocation>
        <location evidence="2">Cell membrane</location>
        <topology evidence="2">Multi-pass membrane protein</topology>
    </subcellularLocation>
</comment>
<feature type="transmembrane region" description="Helical" evidence="13">
    <location>
        <begin position="385"/>
        <end position="402"/>
    </location>
</feature>
<dbReference type="InterPro" id="IPR048279">
    <property type="entry name" value="MdtK-like"/>
</dbReference>
<dbReference type="NCBIfam" id="TIGR00797">
    <property type="entry name" value="matE"/>
    <property type="match status" value="1"/>
</dbReference>
<dbReference type="RefSeq" id="WP_154527345.1">
    <property type="nucleotide sequence ID" value="NZ_VULZ01000019.1"/>
</dbReference>
<evidence type="ECO:0000256" key="12">
    <source>
        <dbReference type="ARBA" id="ARBA00031636"/>
    </source>
</evidence>
<dbReference type="PANTHER" id="PTHR43298:SF2">
    <property type="entry name" value="FMN_FAD EXPORTER YEEO-RELATED"/>
    <property type="match status" value="1"/>
</dbReference>
<dbReference type="AlphaFoldDB" id="A0A6L5XB25"/>
<feature type="transmembrane region" description="Helical" evidence="13">
    <location>
        <begin position="136"/>
        <end position="160"/>
    </location>
</feature>
<feature type="transmembrane region" description="Helical" evidence="13">
    <location>
        <begin position="56"/>
        <end position="79"/>
    </location>
</feature>
<dbReference type="CDD" id="cd13138">
    <property type="entry name" value="MATE_yoeA_like"/>
    <property type="match status" value="1"/>
</dbReference>
<dbReference type="Proteomes" id="UP000481852">
    <property type="component" value="Unassembled WGS sequence"/>
</dbReference>
<evidence type="ECO:0000313" key="15">
    <source>
        <dbReference type="Proteomes" id="UP000481852"/>
    </source>
</evidence>
<feature type="transmembrane region" description="Helical" evidence="13">
    <location>
        <begin position="314"/>
        <end position="337"/>
    </location>
</feature>
<dbReference type="EMBL" id="VULZ01000019">
    <property type="protein sequence ID" value="MSS15974.1"/>
    <property type="molecule type" value="Genomic_DNA"/>
</dbReference>
<feature type="transmembrane region" description="Helical" evidence="13">
    <location>
        <begin position="12"/>
        <end position="36"/>
    </location>
</feature>
<evidence type="ECO:0000256" key="3">
    <source>
        <dbReference type="ARBA" id="ARBA00010199"/>
    </source>
</evidence>